<accession>A0A9W9IFL3</accession>
<evidence type="ECO:0000313" key="7">
    <source>
        <dbReference type="EMBL" id="KAJ5175552.1"/>
    </source>
</evidence>
<dbReference type="InterPro" id="IPR043136">
    <property type="entry name" value="B30.2/SPRY_sf"/>
</dbReference>
<dbReference type="EMBL" id="JAPQKN010000001">
    <property type="protein sequence ID" value="KAJ5175552.1"/>
    <property type="molecule type" value="Genomic_DNA"/>
</dbReference>
<evidence type="ECO:0000259" key="6">
    <source>
        <dbReference type="PROSITE" id="PS50897"/>
    </source>
</evidence>
<gene>
    <name evidence="7" type="ORF">N7482_001429</name>
</gene>
<dbReference type="SMART" id="SM00668">
    <property type="entry name" value="CTLH"/>
    <property type="match status" value="1"/>
</dbReference>
<dbReference type="SUPFAM" id="SSF49899">
    <property type="entry name" value="Concanavalin A-like lectins/glucanases"/>
    <property type="match status" value="1"/>
</dbReference>
<protein>
    <recommendedName>
        <fullName evidence="3">Protein FYV10</fullName>
    </recommendedName>
    <alternativeName>
        <fullName evidence="2">Protein fyv10</fullName>
    </alternativeName>
</protein>
<reference evidence="7" key="1">
    <citation type="submission" date="2022-11" db="EMBL/GenBank/DDBJ databases">
        <authorList>
            <person name="Petersen C."/>
        </authorList>
    </citation>
    <scope>NUCLEOTIDE SEQUENCE</scope>
    <source>
        <strain evidence="7">IBT 26290</strain>
    </source>
</reference>
<evidence type="ECO:0000256" key="2">
    <source>
        <dbReference type="ARBA" id="ARBA00017917"/>
    </source>
</evidence>
<proteinExistence type="predicted"/>
<dbReference type="Proteomes" id="UP001149163">
    <property type="component" value="Unassembled WGS sequence"/>
</dbReference>
<feature type="region of interest" description="Disordered" evidence="4">
    <location>
        <begin position="144"/>
        <end position="175"/>
    </location>
</feature>
<evidence type="ECO:0000256" key="3">
    <source>
        <dbReference type="ARBA" id="ARBA00018741"/>
    </source>
</evidence>
<comment type="function">
    <text evidence="1">Involved in the proteasome-dependent degradation of fructose-1,6-bisphosphatase.</text>
</comment>
<dbReference type="SMART" id="SM00757">
    <property type="entry name" value="CRA"/>
    <property type="match status" value="1"/>
</dbReference>
<dbReference type="OrthoDB" id="25503at2759"/>
<feature type="domain" description="CTLH" evidence="6">
    <location>
        <begin position="461"/>
        <end position="518"/>
    </location>
</feature>
<dbReference type="InterPro" id="IPR013144">
    <property type="entry name" value="CRA_dom"/>
</dbReference>
<dbReference type="PROSITE" id="PS50896">
    <property type="entry name" value="LISH"/>
    <property type="match status" value="1"/>
</dbReference>
<keyword evidence="8" id="KW-1185">Reference proteome</keyword>
<dbReference type="Pfam" id="PF00622">
    <property type="entry name" value="SPRY"/>
    <property type="match status" value="1"/>
</dbReference>
<dbReference type="InterPro" id="IPR006595">
    <property type="entry name" value="CTLH_C"/>
</dbReference>
<dbReference type="InterPro" id="IPR035782">
    <property type="entry name" value="SPRY_RanBP9/10"/>
</dbReference>
<organism evidence="7 8">
    <name type="scientific">Penicillium canariense</name>
    <dbReference type="NCBI Taxonomy" id="189055"/>
    <lineage>
        <taxon>Eukaryota</taxon>
        <taxon>Fungi</taxon>
        <taxon>Dikarya</taxon>
        <taxon>Ascomycota</taxon>
        <taxon>Pezizomycotina</taxon>
        <taxon>Eurotiomycetes</taxon>
        <taxon>Eurotiomycetidae</taxon>
        <taxon>Eurotiales</taxon>
        <taxon>Aspergillaceae</taxon>
        <taxon>Penicillium</taxon>
    </lineage>
</organism>
<evidence type="ECO:0000256" key="1">
    <source>
        <dbReference type="ARBA" id="ARBA00002343"/>
    </source>
</evidence>
<name>A0A9W9IFL3_9EURO</name>
<dbReference type="Pfam" id="PF10607">
    <property type="entry name" value="CTLH"/>
    <property type="match status" value="1"/>
</dbReference>
<dbReference type="PROSITE" id="PS50188">
    <property type="entry name" value="B302_SPRY"/>
    <property type="match status" value="1"/>
</dbReference>
<evidence type="ECO:0000313" key="8">
    <source>
        <dbReference type="Proteomes" id="UP001149163"/>
    </source>
</evidence>
<feature type="region of interest" description="Disordered" evidence="4">
    <location>
        <begin position="1"/>
        <end position="23"/>
    </location>
</feature>
<dbReference type="SMART" id="SM00449">
    <property type="entry name" value="SPRY"/>
    <property type="match status" value="1"/>
</dbReference>
<dbReference type="Gene3D" id="2.60.120.920">
    <property type="match status" value="1"/>
</dbReference>
<comment type="caution">
    <text evidence="7">The sequence shown here is derived from an EMBL/GenBank/DDBJ whole genome shotgun (WGS) entry which is preliminary data.</text>
</comment>
<reference evidence="7" key="2">
    <citation type="journal article" date="2023" name="IMA Fungus">
        <title>Comparative genomic study of the Penicillium genus elucidates a diverse pangenome and 15 lateral gene transfer events.</title>
        <authorList>
            <person name="Petersen C."/>
            <person name="Sorensen T."/>
            <person name="Nielsen M.R."/>
            <person name="Sondergaard T.E."/>
            <person name="Sorensen J.L."/>
            <person name="Fitzpatrick D.A."/>
            <person name="Frisvad J.C."/>
            <person name="Nielsen K.L."/>
        </authorList>
    </citation>
    <scope>NUCLEOTIDE SEQUENCE</scope>
    <source>
        <strain evidence="7">IBT 26290</strain>
    </source>
</reference>
<dbReference type="AlphaFoldDB" id="A0A9W9IFL3"/>
<dbReference type="InterPro" id="IPR050618">
    <property type="entry name" value="Ubq-SigPath_Reg"/>
</dbReference>
<feature type="compositionally biased region" description="Low complexity" evidence="4">
    <location>
        <begin position="1"/>
        <end position="15"/>
    </location>
</feature>
<dbReference type="RefSeq" id="XP_056547160.1">
    <property type="nucleotide sequence ID" value="XM_056683554.1"/>
</dbReference>
<dbReference type="PANTHER" id="PTHR12864">
    <property type="entry name" value="RAN BINDING PROTEIN 9-RELATED"/>
    <property type="match status" value="1"/>
</dbReference>
<evidence type="ECO:0000259" key="5">
    <source>
        <dbReference type="PROSITE" id="PS50188"/>
    </source>
</evidence>
<dbReference type="InterPro" id="IPR013320">
    <property type="entry name" value="ConA-like_dom_sf"/>
</dbReference>
<dbReference type="InterPro" id="IPR006594">
    <property type="entry name" value="LisH"/>
</dbReference>
<dbReference type="PROSITE" id="PS50897">
    <property type="entry name" value="CTLH"/>
    <property type="match status" value="1"/>
</dbReference>
<evidence type="ECO:0000256" key="4">
    <source>
        <dbReference type="SAM" id="MobiDB-lite"/>
    </source>
</evidence>
<dbReference type="InterPro" id="IPR024964">
    <property type="entry name" value="CTLH/CRA"/>
</dbReference>
<sequence>MADAPFAGGAPRGAPTYGLSSAPRRSSYASVVSGTAFSPPITSSFPHLINSNPVSSYPPLSQPDGRLPRAMSGLDAADMHLNSAWRTSGSPDTLPVYSRKYTSYLRPAEFPHGLGMLDGPSFITPSYLRNSHYISRLDAAHRAKLAAQQRDTSSSTSTSNPPLSASSSNVHLPRMAPSHRGMTYEIIEKEPPSSADQLSPLPTQWSSSDKYAGLELSNDGLDVRYTGPVHKHDHEAAALRADNPMPPQCGIYYFEIKIESKPKEGMIGIGFSSPKASVERLPGWEQESWAYHGDDGKSFFGESQGQGRPYGPTFGVGDTVGCGVNFSTGSAFFTKNGNFLGNAFHELRNVKLYPSVGMKKQPPVHLKANFGQEPFMFDIDGMVKAERALIQSEINATSTDTLQPPLNESTLLQELVAQFLAHDGYVETARAFAEEVATETAALQNGQQEPLKKYEVEEDHEAINRNKIRAAILDGDIDKALKHTKAYYATVLEDHPHIHFKLRCRKFLEMMRRSNELNTATALAASKRGRADSPGIADEHAVFDQEMELDDGGWDGDGMDTEEPEATAQFNELLTEAVQYGQQLCMDYPSDENGGDKKMLDDIFSLVAYADPKSSVHGHYLDPAGRVAVAEELNSAILVSLGKSSAAALERLYQQTEVLVNEISEDGGAGAFINVRNDVLL</sequence>
<dbReference type="InterPro" id="IPR003877">
    <property type="entry name" value="SPRY_dom"/>
</dbReference>
<feature type="compositionally biased region" description="Low complexity" evidence="4">
    <location>
        <begin position="152"/>
        <end position="169"/>
    </location>
</feature>
<dbReference type="InterPro" id="IPR001870">
    <property type="entry name" value="B30.2/SPRY"/>
</dbReference>
<dbReference type="GeneID" id="81422730"/>
<dbReference type="CDD" id="cd12909">
    <property type="entry name" value="SPRY_RanBP9_10"/>
    <property type="match status" value="1"/>
</dbReference>
<feature type="domain" description="B30.2/SPRY" evidence="5">
    <location>
        <begin position="183"/>
        <end position="375"/>
    </location>
</feature>